<reference evidence="2 3" key="1">
    <citation type="submission" date="2019-04" db="EMBL/GenBank/DDBJ databases">
        <authorList>
            <person name="Li Y."/>
            <person name="Wang J."/>
        </authorList>
    </citation>
    <scope>NUCLEOTIDE SEQUENCE [LARGE SCALE GENOMIC DNA]</scope>
    <source>
        <strain evidence="2 3">DSM 14668</strain>
    </source>
</reference>
<dbReference type="OrthoDB" id="9811417at2"/>
<evidence type="ECO:0000313" key="2">
    <source>
        <dbReference type="EMBL" id="TKC97137.1"/>
    </source>
</evidence>
<dbReference type="Gene3D" id="3.20.20.10">
    <property type="entry name" value="Alanine racemase"/>
    <property type="match status" value="1"/>
</dbReference>
<protein>
    <submittedName>
        <fullName evidence="2">Amino acid deaminase/aldolase</fullName>
    </submittedName>
</protein>
<evidence type="ECO:0000313" key="3">
    <source>
        <dbReference type="Proteomes" id="UP000309215"/>
    </source>
</evidence>
<comment type="caution">
    <text evidence="2">The sequence shown here is derived from an EMBL/GenBank/DDBJ whole genome shotgun (WGS) entry which is preliminary data.</text>
</comment>
<dbReference type="SUPFAM" id="SSF51419">
    <property type="entry name" value="PLP-binding barrel"/>
    <property type="match status" value="1"/>
</dbReference>
<name>A0A4U1ISY2_9BACT</name>
<dbReference type="Pfam" id="PF01168">
    <property type="entry name" value="Ala_racemase_N"/>
    <property type="match status" value="1"/>
</dbReference>
<dbReference type="GO" id="GO:0036088">
    <property type="term" value="P:D-serine catabolic process"/>
    <property type="evidence" value="ECO:0007669"/>
    <property type="project" value="TreeGrafter"/>
</dbReference>
<dbReference type="EMBL" id="SSMQ01000082">
    <property type="protein sequence ID" value="TKC97137.1"/>
    <property type="molecule type" value="Genomic_DNA"/>
</dbReference>
<sequence>MDAMETRQHRYDRYRKALAGEALPVALVDMGAVDANVDAVASLVRGSGKTLRIGTKSVRSVDLLRHMLNRGGPSFRGLMAYAPAEARFLATQGFNDILVAYPTAQASDARLLAEANHEGKRVSIAVEEPIHLDLLEAAAATYGVRIPVVVDIDVSLRRLGGRVHLGVRRSPLHEARGVADLAERVASSPHLEFAGLLGYEAHIAGTPDQTPLGPLPPRAKRAFKRIACAAVTTLRHEITTEFERRRLPLPLFNGGGTGSVASSLRDPSLTEITVGSAFLGSHLFDHYDDFRPAPAAFFALQVTRRPAPGFVTCQGGGLIASGAAGPDRLPMPYLPEGLRLLDLEGAGEVQTPLAVPPHVKLAPGDPVFFRHAKAGELATFFRDYLLVRGDHVESRALTYRGAGACFH</sequence>
<dbReference type="InterPro" id="IPR051466">
    <property type="entry name" value="D-amino_acid_metab_enzyme"/>
</dbReference>
<dbReference type="PANTHER" id="PTHR28004:SF2">
    <property type="entry name" value="D-SERINE DEHYDRATASE"/>
    <property type="match status" value="1"/>
</dbReference>
<evidence type="ECO:0000259" key="1">
    <source>
        <dbReference type="Pfam" id="PF01168"/>
    </source>
</evidence>
<accession>A0A4U1ISY2</accession>
<dbReference type="AlphaFoldDB" id="A0A4U1ISY2"/>
<keyword evidence="3" id="KW-1185">Reference proteome</keyword>
<feature type="domain" description="Alanine racemase N-terminal" evidence="1">
    <location>
        <begin position="28"/>
        <end position="208"/>
    </location>
</feature>
<dbReference type="Proteomes" id="UP000309215">
    <property type="component" value="Unassembled WGS sequence"/>
</dbReference>
<dbReference type="PANTHER" id="PTHR28004">
    <property type="entry name" value="ZGC:162816-RELATED"/>
    <property type="match status" value="1"/>
</dbReference>
<dbReference type="InterPro" id="IPR029066">
    <property type="entry name" value="PLP-binding_barrel"/>
</dbReference>
<dbReference type="InterPro" id="IPR001608">
    <property type="entry name" value="Ala_racemase_N"/>
</dbReference>
<proteinExistence type="predicted"/>
<dbReference type="GO" id="GO:0008721">
    <property type="term" value="F:D-serine ammonia-lyase activity"/>
    <property type="evidence" value="ECO:0007669"/>
    <property type="project" value="TreeGrafter"/>
</dbReference>
<organism evidence="2 3">
    <name type="scientific">Polyangium fumosum</name>
    <dbReference type="NCBI Taxonomy" id="889272"/>
    <lineage>
        <taxon>Bacteria</taxon>
        <taxon>Pseudomonadati</taxon>
        <taxon>Myxococcota</taxon>
        <taxon>Polyangia</taxon>
        <taxon>Polyangiales</taxon>
        <taxon>Polyangiaceae</taxon>
        <taxon>Polyangium</taxon>
    </lineage>
</organism>
<gene>
    <name evidence="2" type="ORF">E8A74_44300</name>
</gene>